<comment type="caution">
    <text evidence="1">The sequence shown here is derived from an EMBL/GenBank/DDBJ whole genome shotgun (WGS) entry which is preliminary data.</text>
</comment>
<reference evidence="2" key="1">
    <citation type="submission" date="2018-05" db="EMBL/GenBank/DDBJ databases">
        <title>Leptospira yasudae sp. nov. and Leptospira stimsonii sp. nov., two pathogenic species of the genus Leptospira isolated from environmental sources.</title>
        <authorList>
            <person name="Casanovas-Massana A."/>
            <person name="Hamond C."/>
            <person name="Santos L.A."/>
            <person name="Hacker K.P."/>
            <person name="Balassiano I."/>
            <person name="Medeiros M.A."/>
            <person name="Reis M.G."/>
            <person name="Ko A.I."/>
            <person name="Wunder E.A."/>
        </authorList>
    </citation>
    <scope>NUCLEOTIDE SEQUENCE [LARGE SCALE GENOMIC DNA]</scope>
    <source>
        <strain evidence="2">AMB6-RJ</strain>
    </source>
</reference>
<dbReference type="EMBL" id="QHCS01000013">
    <property type="protein sequence ID" value="RHX83008.1"/>
    <property type="molecule type" value="Genomic_DNA"/>
</dbReference>
<name>A0A8B3CGU0_9LEPT</name>
<gene>
    <name evidence="1" type="ORF">DLM78_23470</name>
</gene>
<organism evidence="1 2">
    <name type="scientific">Leptospira stimsonii</name>
    <dbReference type="NCBI Taxonomy" id="2202203"/>
    <lineage>
        <taxon>Bacteria</taxon>
        <taxon>Pseudomonadati</taxon>
        <taxon>Spirochaetota</taxon>
        <taxon>Spirochaetia</taxon>
        <taxon>Leptospirales</taxon>
        <taxon>Leptospiraceae</taxon>
        <taxon>Leptospira</taxon>
    </lineage>
</organism>
<dbReference type="AlphaFoldDB" id="A0A8B3CGU0"/>
<evidence type="ECO:0000313" key="2">
    <source>
        <dbReference type="Proteomes" id="UP000266669"/>
    </source>
</evidence>
<protein>
    <submittedName>
        <fullName evidence="1">Uncharacterized protein</fullName>
    </submittedName>
</protein>
<accession>A0A8B3CGU0</accession>
<proteinExistence type="predicted"/>
<dbReference type="Proteomes" id="UP000266669">
    <property type="component" value="Unassembled WGS sequence"/>
</dbReference>
<sequence length="66" mass="7607">MENQVQLQRRIGFEDSFLFPVTDNVGKNGFRNFERETERFGKKILAREGVLIFSGKVFVGTPTILQ</sequence>
<evidence type="ECO:0000313" key="1">
    <source>
        <dbReference type="EMBL" id="RHX83008.1"/>
    </source>
</evidence>